<comment type="similarity">
    <text evidence="1">Belongs to the thioesterase family.</text>
</comment>
<keyword evidence="5" id="KW-1185">Reference proteome</keyword>
<dbReference type="InterPro" id="IPR001031">
    <property type="entry name" value="Thioesterase"/>
</dbReference>
<dbReference type="Proteomes" id="UP000642014">
    <property type="component" value="Unassembled WGS sequence"/>
</dbReference>
<organism evidence="3 6">
    <name type="scientific">Streptomyces cinereoruber</name>
    <dbReference type="NCBI Taxonomy" id="67260"/>
    <lineage>
        <taxon>Bacteria</taxon>
        <taxon>Bacillati</taxon>
        <taxon>Actinomycetota</taxon>
        <taxon>Actinomycetes</taxon>
        <taxon>Kitasatosporales</taxon>
        <taxon>Streptomycetaceae</taxon>
        <taxon>Streptomyces</taxon>
    </lineage>
</organism>
<proteinExistence type="inferred from homology"/>
<dbReference type="PANTHER" id="PTHR11487:SF0">
    <property type="entry name" value="S-ACYL FATTY ACID SYNTHASE THIOESTERASE, MEDIUM CHAIN"/>
    <property type="match status" value="1"/>
</dbReference>
<evidence type="ECO:0000256" key="1">
    <source>
        <dbReference type="ARBA" id="ARBA00007169"/>
    </source>
</evidence>
<protein>
    <submittedName>
        <fullName evidence="3">Thioesterase</fullName>
    </submittedName>
</protein>
<evidence type="ECO:0000259" key="2">
    <source>
        <dbReference type="Pfam" id="PF00975"/>
    </source>
</evidence>
<dbReference type="Proteomes" id="UP000326029">
    <property type="component" value="Chromosome"/>
</dbReference>
<dbReference type="InterPro" id="IPR029058">
    <property type="entry name" value="AB_hydrolase_fold"/>
</dbReference>
<evidence type="ECO:0000313" key="5">
    <source>
        <dbReference type="Proteomes" id="UP000326029"/>
    </source>
</evidence>
<accession>A0AAV4KDJ3</accession>
<gene>
    <name evidence="4" type="ORF">CP977_28690</name>
    <name evidence="3" type="ORF">GCM10010497_17490</name>
</gene>
<dbReference type="Gene3D" id="3.40.50.1820">
    <property type="entry name" value="alpha/beta hydrolase"/>
    <property type="match status" value="1"/>
</dbReference>
<evidence type="ECO:0000313" key="6">
    <source>
        <dbReference type="Proteomes" id="UP000642014"/>
    </source>
</evidence>
<dbReference type="InterPro" id="IPR012223">
    <property type="entry name" value="TEII"/>
</dbReference>
<dbReference type="PANTHER" id="PTHR11487">
    <property type="entry name" value="THIOESTERASE"/>
    <property type="match status" value="1"/>
</dbReference>
<sequence length="233" mass="25325">MPLRELSPPREPAARPALTLVLLHHAGGSSRGFGPLLPHLPRAWRVLGVDLPGRFLDRDGARCRTAEEAVAHVHREVRDELAAPYAVFGHSMGALLAYELVRRLEDEGTGPDWLGVSGSLAPHLRPARRDRVLRHARLPTAGLPDALAHRAARAVREDLRLIDGYTPAPGPPLRAPLAVFGGTDDPLAPAALLDDWTAYARPPASYHLWPGGHFFLFDHAESVCARMAEVPAL</sequence>
<dbReference type="GO" id="GO:0008610">
    <property type="term" value="P:lipid biosynthetic process"/>
    <property type="evidence" value="ECO:0007669"/>
    <property type="project" value="TreeGrafter"/>
</dbReference>
<dbReference type="EMBL" id="BMSJ01000002">
    <property type="protein sequence ID" value="GGR15687.1"/>
    <property type="molecule type" value="Genomic_DNA"/>
</dbReference>
<evidence type="ECO:0000313" key="4">
    <source>
        <dbReference type="EMBL" id="QEV35663.1"/>
    </source>
</evidence>
<evidence type="ECO:0000313" key="3">
    <source>
        <dbReference type="EMBL" id="GGR15687.1"/>
    </source>
</evidence>
<dbReference type="Pfam" id="PF00975">
    <property type="entry name" value="Thioesterase"/>
    <property type="match status" value="1"/>
</dbReference>
<reference evidence="4 5" key="2">
    <citation type="submission" date="2017-09" db="EMBL/GenBank/DDBJ databases">
        <authorList>
            <person name="Lee N."/>
            <person name="Cho B.-K."/>
        </authorList>
    </citation>
    <scope>NUCLEOTIDE SEQUENCE [LARGE SCALE GENOMIC DNA]</scope>
    <source>
        <strain evidence="4 5">ATCC 19740</strain>
    </source>
</reference>
<dbReference type="RefSeq" id="WP_109184414.1">
    <property type="nucleotide sequence ID" value="NZ_BMSJ01000002.1"/>
</dbReference>
<name>A0AAV4KDJ3_9ACTN</name>
<dbReference type="EMBL" id="CP023693">
    <property type="protein sequence ID" value="QEV35663.1"/>
    <property type="molecule type" value="Genomic_DNA"/>
</dbReference>
<reference evidence="3" key="3">
    <citation type="submission" date="2023-08" db="EMBL/GenBank/DDBJ databases">
        <authorList>
            <person name="Sun Q."/>
            <person name="Ohkuma M."/>
        </authorList>
    </citation>
    <scope>NUCLEOTIDE SEQUENCE</scope>
    <source>
        <strain evidence="3">JCM 4205</strain>
    </source>
</reference>
<reference evidence="3 6" key="1">
    <citation type="journal article" date="2014" name="Int. J. Syst. Evol. Microbiol.">
        <title>Complete genome sequence of Corynebacterium casei LMG S-19264T (=DSM 44701T), isolated from a smear-ripened cheese.</title>
        <authorList>
            <consortium name="US DOE Joint Genome Institute (JGI-PGF)"/>
            <person name="Walter F."/>
            <person name="Albersmeier A."/>
            <person name="Kalinowski J."/>
            <person name="Ruckert C."/>
        </authorList>
    </citation>
    <scope>NUCLEOTIDE SEQUENCE [LARGE SCALE GENOMIC DNA]</scope>
    <source>
        <strain evidence="3 6">JCM 4205</strain>
    </source>
</reference>
<feature type="domain" description="Thioesterase" evidence="2">
    <location>
        <begin position="19"/>
        <end position="226"/>
    </location>
</feature>
<dbReference type="AlphaFoldDB" id="A0AAV4KDJ3"/>
<dbReference type="GeneID" id="95457743"/>
<dbReference type="SUPFAM" id="SSF53474">
    <property type="entry name" value="alpha/beta-Hydrolases"/>
    <property type="match status" value="1"/>
</dbReference>